<evidence type="ECO:0000313" key="2">
    <source>
        <dbReference type="EMBL" id="MED6275791.1"/>
    </source>
</evidence>
<organism evidence="2 3">
    <name type="scientific">Characodon lateralis</name>
    <dbReference type="NCBI Taxonomy" id="208331"/>
    <lineage>
        <taxon>Eukaryota</taxon>
        <taxon>Metazoa</taxon>
        <taxon>Chordata</taxon>
        <taxon>Craniata</taxon>
        <taxon>Vertebrata</taxon>
        <taxon>Euteleostomi</taxon>
        <taxon>Actinopterygii</taxon>
        <taxon>Neopterygii</taxon>
        <taxon>Teleostei</taxon>
        <taxon>Neoteleostei</taxon>
        <taxon>Acanthomorphata</taxon>
        <taxon>Ovalentaria</taxon>
        <taxon>Atherinomorphae</taxon>
        <taxon>Cyprinodontiformes</taxon>
        <taxon>Goodeidae</taxon>
        <taxon>Characodon</taxon>
    </lineage>
</organism>
<dbReference type="Proteomes" id="UP001352852">
    <property type="component" value="Unassembled WGS sequence"/>
</dbReference>
<evidence type="ECO:0000313" key="3">
    <source>
        <dbReference type="Proteomes" id="UP001352852"/>
    </source>
</evidence>
<dbReference type="EMBL" id="JAHUTJ010029012">
    <property type="protein sequence ID" value="MED6275791.1"/>
    <property type="molecule type" value="Genomic_DNA"/>
</dbReference>
<gene>
    <name evidence="2" type="ORF">CHARACLAT_030065</name>
</gene>
<accession>A0ABU7DMX4</accession>
<keyword evidence="3" id="KW-1185">Reference proteome</keyword>
<feature type="region of interest" description="Disordered" evidence="1">
    <location>
        <begin position="1"/>
        <end position="28"/>
    </location>
</feature>
<comment type="caution">
    <text evidence="2">The sequence shown here is derived from an EMBL/GenBank/DDBJ whole genome shotgun (WGS) entry which is preliminary data.</text>
</comment>
<name>A0ABU7DMX4_9TELE</name>
<reference evidence="2 3" key="1">
    <citation type="submission" date="2021-06" db="EMBL/GenBank/DDBJ databases">
        <authorList>
            <person name="Palmer J.M."/>
        </authorList>
    </citation>
    <scope>NUCLEOTIDE SEQUENCE [LARGE SCALE GENOMIC DNA]</scope>
    <source>
        <strain evidence="2 3">CL_MEX2019</strain>
        <tissue evidence="2">Muscle</tissue>
    </source>
</reference>
<evidence type="ECO:0000256" key="1">
    <source>
        <dbReference type="SAM" id="MobiDB-lite"/>
    </source>
</evidence>
<sequence>MLHSLDGARSKEELSHRCSPSQSPADELKYPTQPTLQCLSFDLQWLSCGSVPSILFCCRAEILAHPSQEDYLVCRF</sequence>
<feature type="compositionally biased region" description="Basic and acidic residues" evidence="1">
    <location>
        <begin position="1"/>
        <end position="16"/>
    </location>
</feature>
<proteinExistence type="predicted"/>
<protein>
    <submittedName>
        <fullName evidence="2">Uncharacterized protein</fullName>
    </submittedName>
</protein>